<protein>
    <recommendedName>
        <fullName evidence="3">Copper resistance protein D domain-containing protein</fullName>
    </recommendedName>
</protein>
<name>X1CQW3_9ZZZZ</name>
<organism evidence="2">
    <name type="scientific">marine sediment metagenome</name>
    <dbReference type="NCBI Taxonomy" id="412755"/>
    <lineage>
        <taxon>unclassified sequences</taxon>
        <taxon>metagenomes</taxon>
        <taxon>ecological metagenomes</taxon>
    </lineage>
</organism>
<proteinExistence type="predicted"/>
<keyword evidence="1" id="KW-0812">Transmembrane</keyword>
<evidence type="ECO:0000313" key="2">
    <source>
        <dbReference type="EMBL" id="GAG95352.1"/>
    </source>
</evidence>
<dbReference type="AlphaFoldDB" id="X1CQW3"/>
<reference evidence="2" key="1">
    <citation type="journal article" date="2014" name="Front. Microbiol.">
        <title>High frequency of phylogenetically diverse reductive dehalogenase-homologous genes in deep subseafloor sedimentary metagenomes.</title>
        <authorList>
            <person name="Kawai M."/>
            <person name="Futagami T."/>
            <person name="Toyoda A."/>
            <person name="Takaki Y."/>
            <person name="Nishi S."/>
            <person name="Hori S."/>
            <person name="Arai W."/>
            <person name="Tsubouchi T."/>
            <person name="Morono Y."/>
            <person name="Uchiyama I."/>
            <person name="Ito T."/>
            <person name="Fujiyama A."/>
            <person name="Inagaki F."/>
            <person name="Takami H."/>
        </authorList>
    </citation>
    <scope>NUCLEOTIDE SEQUENCE</scope>
    <source>
        <strain evidence="2">Expedition CK06-06</strain>
    </source>
</reference>
<evidence type="ECO:0008006" key="3">
    <source>
        <dbReference type="Google" id="ProtNLM"/>
    </source>
</evidence>
<keyword evidence="1" id="KW-1133">Transmembrane helix</keyword>
<evidence type="ECO:0000256" key="1">
    <source>
        <dbReference type="SAM" id="Phobius"/>
    </source>
</evidence>
<gene>
    <name evidence="2" type="ORF">S01H4_44960</name>
</gene>
<keyword evidence="1" id="KW-0472">Membrane</keyword>
<dbReference type="EMBL" id="BART01024987">
    <property type="protein sequence ID" value="GAG95352.1"/>
    <property type="molecule type" value="Genomic_DNA"/>
</dbReference>
<accession>X1CQW3</accession>
<comment type="caution">
    <text evidence="2">The sequence shown here is derived from an EMBL/GenBank/DDBJ whole genome shotgun (WGS) entry which is preliminary data.</text>
</comment>
<sequence length="65" mass="7103">MQNLILIGSVKFLHDLFTVMWIGGMIVMAAVILPSVKKQLGPGPEAKKLIATMKSKLSILTYVSM</sequence>
<feature type="non-terminal residue" evidence="2">
    <location>
        <position position="65"/>
    </location>
</feature>
<feature type="transmembrane region" description="Helical" evidence="1">
    <location>
        <begin position="12"/>
        <end position="33"/>
    </location>
</feature>